<sequence length="251" mass="27647">LAAWGNLQLPGMSGDPTQDILNILSQSVSSLDGVFDLIPELRQAMEGFNAAMDVLQGRLSTMDEFTLENLLKNATTLRDYMKTVLELDPSVVTSLLTTQLTPAQINNLLSDPMSLLTMLCEDGVLPNATSDIRGKLCSINPDTLLEEVMAEPDIQRFIKLAQPNVTFSGAFNWNKFLTNIQLLTTDFPQMIQTFQLPTFEKFFNLNQNLTDWLAAWGNLQLPGMSGDPTQDIVNLITQAASSFDGVLSSIP</sequence>
<name>A0A8S4PPX0_OWEFU</name>
<protein>
    <submittedName>
        <fullName evidence="1">Uncharacterized protein</fullName>
    </submittedName>
</protein>
<reference evidence="1" key="1">
    <citation type="submission" date="2022-03" db="EMBL/GenBank/DDBJ databases">
        <authorList>
            <person name="Martin C."/>
        </authorList>
    </citation>
    <scope>NUCLEOTIDE SEQUENCE</scope>
</reference>
<gene>
    <name evidence="1" type="ORF">OFUS_LOCUS19849</name>
</gene>
<organism evidence="1 2">
    <name type="scientific">Owenia fusiformis</name>
    <name type="common">Polychaete worm</name>
    <dbReference type="NCBI Taxonomy" id="6347"/>
    <lineage>
        <taxon>Eukaryota</taxon>
        <taxon>Metazoa</taxon>
        <taxon>Spiralia</taxon>
        <taxon>Lophotrochozoa</taxon>
        <taxon>Annelida</taxon>
        <taxon>Polychaeta</taxon>
        <taxon>Sedentaria</taxon>
        <taxon>Canalipalpata</taxon>
        <taxon>Sabellida</taxon>
        <taxon>Oweniida</taxon>
        <taxon>Oweniidae</taxon>
        <taxon>Owenia</taxon>
    </lineage>
</organism>
<proteinExistence type="predicted"/>
<feature type="non-terminal residue" evidence="1">
    <location>
        <position position="251"/>
    </location>
</feature>
<evidence type="ECO:0000313" key="2">
    <source>
        <dbReference type="Proteomes" id="UP000749559"/>
    </source>
</evidence>
<feature type="non-terminal residue" evidence="1">
    <location>
        <position position="1"/>
    </location>
</feature>
<dbReference type="Proteomes" id="UP000749559">
    <property type="component" value="Unassembled WGS sequence"/>
</dbReference>
<dbReference type="EMBL" id="CAIIXF020000009">
    <property type="protein sequence ID" value="CAH1795286.1"/>
    <property type="molecule type" value="Genomic_DNA"/>
</dbReference>
<evidence type="ECO:0000313" key="1">
    <source>
        <dbReference type="EMBL" id="CAH1795286.1"/>
    </source>
</evidence>
<dbReference type="AlphaFoldDB" id="A0A8S4PPX0"/>
<comment type="caution">
    <text evidence="1">The sequence shown here is derived from an EMBL/GenBank/DDBJ whole genome shotgun (WGS) entry which is preliminary data.</text>
</comment>
<accession>A0A8S4PPX0</accession>
<keyword evidence="2" id="KW-1185">Reference proteome</keyword>